<evidence type="ECO:0000256" key="6">
    <source>
        <dbReference type="SAM" id="MobiDB-lite"/>
    </source>
</evidence>
<keyword evidence="3 7" id="KW-1133">Transmembrane helix</keyword>
<feature type="region of interest" description="Disordered" evidence="6">
    <location>
        <begin position="325"/>
        <end position="352"/>
    </location>
</feature>
<keyword evidence="2 7" id="KW-0812">Transmembrane</keyword>
<organism evidence="9 10">
    <name type="scientific">Karstenula rhodostoma CBS 690.94</name>
    <dbReference type="NCBI Taxonomy" id="1392251"/>
    <lineage>
        <taxon>Eukaryota</taxon>
        <taxon>Fungi</taxon>
        <taxon>Dikarya</taxon>
        <taxon>Ascomycota</taxon>
        <taxon>Pezizomycotina</taxon>
        <taxon>Dothideomycetes</taxon>
        <taxon>Pleosporomycetidae</taxon>
        <taxon>Pleosporales</taxon>
        <taxon>Massarineae</taxon>
        <taxon>Didymosphaeriaceae</taxon>
        <taxon>Karstenula</taxon>
    </lineage>
</organism>
<feature type="compositionally biased region" description="Basic residues" evidence="6">
    <location>
        <begin position="295"/>
        <end position="307"/>
    </location>
</feature>
<evidence type="ECO:0000313" key="9">
    <source>
        <dbReference type="EMBL" id="KAF2440462.1"/>
    </source>
</evidence>
<evidence type="ECO:0000256" key="5">
    <source>
        <dbReference type="ARBA" id="ARBA00038359"/>
    </source>
</evidence>
<feature type="transmembrane region" description="Helical" evidence="7">
    <location>
        <begin position="45"/>
        <end position="68"/>
    </location>
</feature>
<dbReference type="OrthoDB" id="3936451at2759"/>
<dbReference type="GO" id="GO:0016020">
    <property type="term" value="C:membrane"/>
    <property type="evidence" value="ECO:0007669"/>
    <property type="project" value="UniProtKB-SubCell"/>
</dbReference>
<feature type="compositionally biased region" description="Basic and acidic residues" evidence="6">
    <location>
        <begin position="334"/>
        <end position="352"/>
    </location>
</feature>
<dbReference type="Proteomes" id="UP000799764">
    <property type="component" value="Unassembled WGS sequence"/>
</dbReference>
<feature type="transmembrane region" description="Helical" evidence="7">
    <location>
        <begin position="167"/>
        <end position="193"/>
    </location>
</feature>
<comment type="subcellular location">
    <subcellularLocation>
        <location evidence="1">Membrane</location>
        <topology evidence="1">Multi-pass membrane protein</topology>
    </subcellularLocation>
</comment>
<evidence type="ECO:0000256" key="2">
    <source>
        <dbReference type="ARBA" id="ARBA00022692"/>
    </source>
</evidence>
<comment type="caution">
    <text evidence="9">The sequence shown here is derived from an EMBL/GenBank/DDBJ whole genome shotgun (WGS) entry which is preliminary data.</text>
</comment>
<keyword evidence="4 7" id="KW-0472">Membrane</keyword>
<evidence type="ECO:0000256" key="7">
    <source>
        <dbReference type="SAM" id="Phobius"/>
    </source>
</evidence>
<evidence type="ECO:0000256" key="1">
    <source>
        <dbReference type="ARBA" id="ARBA00004141"/>
    </source>
</evidence>
<feature type="transmembrane region" description="Helical" evidence="7">
    <location>
        <begin position="205"/>
        <end position="223"/>
    </location>
</feature>
<accession>A0A9P4PAQ8</accession>
<evidence type="ECO:0000256" key="3">
    <source>
        <dbReference type="ARBA" id="ARBA00022989"/>
    </source>
</evidence>
<reference evidence="9" key="1">
    <citation type="journal article" date="2020" name="Stud. Mycol.">
        <title>101 Dothideomycetes genomes: a test case for predicting lifestyles and emergence of pathogens.</title>
        <authorList>
            <person name="Haridas S."/>
            <person name="Albert R."/>
            <person name="Binder M."/>
            <person name="Bloem J."/>
            <person name="Labutti K."/>
            <person name="Salamov A."/>
            <person name="Andreopoulos B."/>
            <person name="Baker S."/>
            <person name="Barry K."/>
            <person name="Bills G."/>
            <person name="Bluhm B."/>
            <person name="Cannon C."/>
            <person name="Castanera R."/>
            <person name="Culley D."/>
            <person name="Daum C."/>
            <person name="Ezra D."/>
            <person name="Gonzalez J."/>
            <person name="Henrissat B."/>
            <person name="Kuo A."/>
            <person name="Liang C."/>
            <person name="Lipzen A."/>
            <person name="Lutzoni F."/>
            <person name="Magnuson J."/>
            <person name="Mondo S."/>
            <person name="Nolan M."/>
            <person name="Ohm R."/>
            <person name="Pangilinan J."/>
            <person name="Park H.-J."/>
            <person name="Ramirez L."/>
            <person name="Alfaro M."/>
            <person name="Sun H."/>
            <person name="Tritt A."/>
            <person name="Yoshinaga Y."/>
            <person name="Zwiers L.-H."/>
            <person name="Turgeon B."/>
            <person name="Goodwin S."/>
            <person name="Spatafora J."/>
            <person name="Crous P."/>
            <person name="Grigoriev I."/>
        </authorList>
    </citation>
    <scope>NUCLEOTIDE SEQUENCE</scope>
    <source>
        <strain evidence="9">CBS 690.94</strain>
    </source>
</reference>
<evidence type="ECO:0000259" key="8">
    <source>
        <dbReference type="Pfam" id="PF20684"/>
    </source>
</evidence>
<dbReference type="InterPro" id="IPR052337">
    <property type="entry name" value="SAT4-like"/>
</dbReference>
<feature type="transmembrane region" description="Helical" evidence="7">
    <location>
        <begin position="88"/>
        <end position="112"/>
    </location>
</feature>
<dbReference type="AlphaFoldDB" id="A0A9P4PAQ8"/>
<dbReference type="InterPro" id="IPR049326">
    <property type="entry name" value="Rhodopsin_dom_fungi"/>
</dbReference>
<dbReference type="PANTHER" id="PTHR33048">
    <property type="entry name" value="PTH11-LIKE INTEGRAL MEMBRANE PROTEIN (AFU_ORTHOLOGUE AFUA_5G11245)"/>
    <property type="match status" value="1"/>
</dbReference>
<gene>
    <name evidence="9" type="ORF">P171DRAFT_435257</name>
</gene>
<feature type="domain" description="Rhodopsin" evidence="8">
    <location>
        <begin position="29"/>
        <end position="268"/>
    </location>
</feature>
<sequence length="442" mass="49836">MASPIPNRGPELYAVNIAFLVAAVIAYGLRCYVRIRMIKSFGRDDYLMAAATVAFIAYCSASVLGIHYGTGRHRWHLTTENYAKGRHCWWFCYLFYCCSMITSKLSIGFFLLRIAVRKIHVWIIYFAMMISIVAGLAFFFVTLFQCYPISFFWNDYSQSGTCVNIEIIIALGYLYSCFSIISDFTFAILPAFLVMGLQLKRRTKLALIPLLAMGCIASAAVVARVPYMKQFRSKDFLWETTDIAIWSTVEQGLAITAGSLAAVRPLFQAVLTKLGLVSQRSTMPLTPRVGGSPRQQHRPRHQRRRKRTPEATKLVRNAVGEDQAKFQINAGDQSEQRQREREESTDERDHQQRARLLPSTNLLGRTVDADHGGKEFLCYGCREEKLRRPAGLQAMTLGARNPGITFITLYPPTLPVLGQPLALALAICQPRGWHGAKKHFEG</sequence>
<proteinExistence type="inferred from homology"/>
<comment type="similarity">
    <text evidence="5">Belongs to the SAT4 family.</text>
</comment>
<feature type="transmembrane region" description="Helical" evidence="7">
    <location>
        <begin position="124"/>
        <end position="147"/>
    </location>
</feature>
<dbReference type="Pfam" id="PF20684">
    <property type="entry name" value="Fung_rhodopsin"/>
    <property type="match status" value="1"/>
</dbReference>
<protein>
    <recommendedName>
        <fullName evidence="8">Rhodopsin domain-containing protein</fullName>
    </recommendedName>
</protein>
<feature type="region of interest" description="Disordered" evidence="6">
    <location>
        <begin position="282"/>
        <end position="312"/>
    </location>
</feature>
<dbReference type="PANTHER" id="PTHR33048:SF96">
    <property type="entry name" value="INTEGRAL MEMBRANE PROTEIN"/>
    <property type="match status" value="1"/>
</dbReference>
<feature type="transmembrane region" description="Helical" evidence="7">
    <location>
        <begin position="12"/>
        <end position="33"/>
    </location>
</feature>
<dbReference type="EMBL" id="MU001507">
    <property type="protein sequence ID" value="KAF2440462.1"/>
    <property type="molecule type" value="Genomic_DNA"/>
</dbReference>
<evidence type="ECO:0000313" key="10">
    <source>
        <dbReference type="Proteomes" id="UP000799764"/>
    </source>
</evidence>
<evidence type="ECO:0000256" key="4">
    <source>
        <dbReference type="ARBA" id="ARBA00023136"/>
    </source>
</evidence>
<keyword evidence="10" id="KW-1185">Reference proteome</keyword>
<name>A0A9P4PAQ8_9PLEO</name>